<protein>
    <submittedName>
        <fullName evidence="3">Uncharacterized protein</fullName>
    </submittedName>
</protein>
<name>A0A7J6BK11_9TELE</name>
<feature type="compositionally biased region" description="Low complexity" evidence="2">
    <location>
        <begin position="45"/>
        <end position="62"/>
    </location>
</feature>
<dbReference type="AlphaFoldDB" id="A0A7J6BK11"/>
<evidence type="ECO:0000313" key="4">
    <source>
        <dbReference type="Proteomes" id="UP000579812"/>
    </source>
</evidence>
<feature type="region of interest" description="Disordered" evidence="2">
    <location>
        <begin position="1"/>
        <end position="90"/>
    </location>
</feature>
<sequence>MTESRTQHNLHHHTRQNNYNEQHHHPHLDTHTVCSSQWKPQSSNDAAAAPPEAAEHAAAAPPEADDDTAAVPPVEAAVDAAAPPEAADDTAAVPSVEVDYAAAPPECASVSQTFHRHPALPAHQDHLKTRQSTVMDILQPKAANNLQWQRKEQRDCDTSGHLTPSLNHQEPTSIISSLVHDLLDLRQEVNELKLQVTESYRELTPAQREKAQNGLMRSNNSPMGALPLRPSENNMSLVWSRGSEIRVDNGAGVTRERDRAISSSNSV</sequence>
<dbReference type="Proteomes" id="UP000579812">
    <property type="component" value="Unassembled WGS sequence"/>
</dbReference>
<feature type="compositionally biased region" description="Polar residues" evidence="2">
    <location>
        <begin position="32"/>
        <end position="44"/>
    </location>
</feature>
<evidence type="ECO:0000313" key="3">
    <source>
        <dbReference type="EMBL" id="KAF4095460.1"/>
    </source>
</evidence>
<dbReference type="EMBL" id="JAAMOB010000025">
    <property type="protein sequence ID" value="KAF4095460.1"/>
    <property type="molecule type" value="Genomic_DNA"/>
</dbReference>
<feature type="coiled-coil region" evidence="1">
    <location>
        <begin position="175"/>
        <end position="202"/>
    </location>
</feature>
<feature type="region of interest" description="Disordered" evidence="2">
    <location>
        <begin position="204"/>
        <end position="229"/>
    </location>
</feature>
<gene>
    <name evidence="3" type="ORF">G5714_024538</name>
</gene>
<evidence type="ECO:0000256" key="2">
    <source>
        <dbReference type="SAM" id="MobiDB-lite"/>
    </source>
</evidence>
<reference evidence="3 4" key="1">
    <citation type="submission" date="2020-04" db="EMBL/GenBank/DDBJ databases">
        <title>Chromosome-level genome assembly of a cyprinid fish Onychostoma macrolepis by integration of Nanopore Sequencing, Bionano and Hi-C technology.</title>
        <authorList>
            <person name="Wang D."/>
        </authorList>
    </citation>
    <scope>NUCLEOTIDE SEQUENCE [LARGE SCALE GENOMIC DNA]</scope>
    <source>
        <strain evidence="3">SWU-2019</strain>
        <tissue evidence="3">Muscle</tissue>
    </source>
</reference>
<proteinExistence type="predicted"/>
<feature type="compositionally biased region" description="Basic and acidic residues" evidence="2">
    <location>
        <begin position="21"/>
        <end position="30"/>
    </location>
</feature>
<organism evidence="3 4">
    <name type="scientific">Onychostoma macrolepis</name>
    <dbReference type="NCBI Taxonomy" id="369639"/>
    <lineage>
        <taxon>Eukaryota</taxon>
        <taxon>Metazoa</taxon>
        <taxon>Chordata</taxon>
        <taxon>Craniata</taxon>
        <taxon>Vertebrata</taxon>
        <taxon>Euteleostomi</taxon>
        <taxon>Actinopterygii</taxon>
        <taxon>Neopterygii</taxon>
        <taxon>Teleostei</taxon>
        <taxon>Ostariophysi</taxon>
        <taxon>Cypriniformes</taxon>
        <taxon>Cyprinidae</taxon>
        <taxon>Acrossocheilinae</taxon>
        <taxon>Onychostoma</taxon>
    </lineage>
</organism>
<evidence type="ECO:0000256" key="1">
    <source>
        <dbReference type="SAM" id="Coils"/>
    </source>
</evidence>
<comment type="caution">
    <text evidence="3">The sequence shown here is derived from an EMBL/GenBank/DDBJ whole genome shotgun (WGS) entry which is preliminary data.</text>
</comment>
<keyword evidence="1" id="KW-0175">Coiled coil</keyword>
<feature type="compositionally biased region" description="Low complexity" evidence="2">
    <location>
        <begin position="69"/>
        <end position="90"/>
    </location>
</feature>
<accession>A0A7J6BK11</accession>
<keyword evidence="4" id="KW-1185">Reference proteome</keyword>